<comment type="subcellular location">
    <subcellularLocation>
        <location evidence="1">Cell inner membrane</location>
        <topology evidence="1">Multi-pass membrane protein</topology>
    </subcellularLocation>
    <subcellularLocation>
        <location evidence="9">Cell membrane</location>
        <topology evidence="9">Multi-pass membrane protein</topology>
    </subcellularLocation>
</comment>
<reference evidence="11 12" key="1">
    <citation type="submission" date="2014-03" db="EMBL/GenBank/DDBJ databases">
        <title>Genomics of Bifidobacteria.</title>
        <authorList>
            <person name="Ventura M."/>
            <person name="Milani C."/>
            <person name="Lugli G.A."/>
        </authorList>
    </citation>
    <scope>NUCLEOTIDE SEQUENCE [LARGE SCALE GENOMIC DNA]</scope>
    <source>
        <strain evidence="11 12">DSM 22766</strain>
    </source>
</reference>
<dbReference type="PANTHER" id="PTHR30413">
    <property type="entry name" value="INNER MEMBRANE TRANSPORT PERMEASE"/>
    <property type="match status" value="1"/>
</dbReference>
<dbReference type="Proteomes" id="UP000029015">
    <property type="component" value="Unassembled WGS sequence"/>
</dbReference>
<dbReference type="STRING" id="1437605.AB656_04795"/>
<evidence type="ECO:0000256" key="7">
    <source>
        <dbReference type="ARBA" id="ARBA00022989"/>
    </source>
</evidence>
<dbReference type="GO" id="GO:0140359">
    <property type="term" value="F:ABC-type transporter activity"/>
    <property type="evidence" value="ECO:0007669"/>
    <property type="project" value="InterPro"/>
</dbReference>
<dbReference type="eggNOG" id="COG1682">
    <property type="taxonomic scope" value="Bacteria"/>
</dbReference>
<comment type="caution">
    <text evidence="9">Lacks conserved residue(s) required for the propagation of feature annotation.</text>
</comment>
<dbReference type="InterPro" id="IPR013525">
    <property type="entry name" value="ABC2_TM"/>
</dbReference>
<feature type="transmembrane region" description="Helical" evidence="9">
    <location>
        <begin position="293"/>
        <end position="313"/>
    </location>
</feature>
<dbReference type="GO" id="GO:0015920">
    <property type="term" value="P:lipopolysaccharide transport"/>
    <property type="evidence" value="ECO:0007669"/>
    <property type="project" value="TreeGrafter"/>
</dbReference>
<dbReference type="Pfam" id="PF01061">
    <property type="entry name" value="ABC2_membrane"/>
    <property type="match status" value="1"/>
</dbReference>
<keyword evidence="12" id="KW-1185">Reference proteome</keyword>
<protein>
    <recommendedName>
        <fullName evidence="9">Transport permease protein</fullName>
    </recommendedName>
</protein>
<keyword evidence="4 9" id="KW-1003">Cell membrane</keyword>
<evidence type="ECO:0000313" key="12">
    <source>
        <dbReference type="Proteomes" id="UP000029015"/>
    </source>
</evidence>
<keyword evidence="6 9" id="KW-0812">Transmembrane</keyword>
<dbReference type="OrthoDB" id="9789409at2"/>
<dbReference type="GO" id="GO:0005886">
    <property type="term" value="C:plasma membrane"/>
    <property type="evidence" value="ECO:0007669"/>
    <property type="project" value="UniProtKB-SubCell"/>
</dbReference>
<evidence type="ECO:0000259" key="10">
    <source>
        <dbReference type="PROSITE" id="PS51012"/>
    </source>
</evidence>
<evidence type="ECO:0000256" key="2">
    <source>
        <dbReference type="ARBA" id="ARBA00007783"/>
    </source>
</evidence>
<evidence type="ECO:0000313" key="11">
    <source>
        <dbReference type="EMBL" id="KFI40530.1"/>
    </source>
</evidence>
<dbReference type="AlphaFoldDB" id="A0A086Z1Y0"/>
<evidence type="ECO:0000256" key="6">
    <source>
        <dbReference type="ARBA" id="ARBA00022692"/>
    </source>
</evidence>
<feature type="transmembrane region" description="Helical" evidence="9">
    <location>
        <begin position="113"/>
        <end position="133"/>
    </location>
</feature>
<proteinExistence type="inferred from homology"/>
<dbReference type="PROSITE" id="PS51012">
    <property type="entry name" value="ABC_TM2"/>
    <property type="match status" value="1"/>
</dbReference>
<dbReference type="PANTHER" id="PTHR30413:SF8">
    <property type="entry name" value="TRANSPORT PERMEASE PROTEIN"/>
    <property type="match status" value="1"/>
</dbReference>
<comment type="caution">
    <text evidence="11">The sequence shown here is derived from an EMBL/GenBank/DDBJ whole genome shotgun (WGS) entry which is preliminary data.</text>
</comment>
<keyword evidence="8 9" id="KW-0472">Membrane</keyword>
<organism evidence="11 12">
    <name type="scientific">Bifidobacterium actinocoloniiforme DSM 22766</name>
    <dbReference type="NCBI Taxonomy" id="1437605"/>
    <lineage>
        <taxon>Bacteria</taxon>
        <taxon>Bacillati</taxon>
        <taxon>Actinomycetota</taxon>
        <taxon>Actinomycetes</taxon>
        <taxon>Bifidobacteriales</taxon>
        <taxon>Bifidobacteriaceae</taxon>
        <taxon>Bifidobacterium</taxon>
    </lineage>
</organism>
<evidence type="ECO:0000256" key="4">
    <source>
        <dbReference type="ARBA" id="ARBA00022475"/>
    </source>
</evidence>
<dbReference type="InterPro" id="IPR047817">
    <property type="entry name" value="ABC2_TM_bact-type"/>
</dbReference>
<sequence length="324" mass="37457">MHNARVRSAAARFYVLPVAVVEERIVESVVRAWRTAIYHLLNYISVSDIANRVRKRYHYSWVVLKELVKTDFKLRYQGSFLGVAWSVLQPLMLFCVMYLVFAKFLRMTDGTRTYPVVLLLGISSWQFFSEATSIGLRSIVDRGDLLRKVHFPNYIVVVSAAMGALISFGINLIVVFIFALFNRVQFTWRVILLPLNILELYMLAIGFTLLMSTMYVYFRDISHIWDVLQQAIFYSIPVIYPLTAVSNIQHWWGPVVAKALLLNPIAQSIQDIRHNFIAPESTPTVWNQIGNPWIRLIPLCISIFVVVLGIAVFRKYNRRFAEVM</sequence>
<name>A0A086Z1Y0_9BIFI</name>
<evidence type="ECO:0000256" key="5">
    <source>
        <dbReference type="ARBA" id="ARBA00022519"/>
    </source>
</evidence>
<feature type="domain" description="ABC transmembrane type-2" evidence="10">
    <location>
        <begin position="81"/>
        <end position="316"/>
    </location>
</feature>
<feature type="transmembrane region" description="Helical" evidence="9">
    <location>
        <begin position="154"/>
        <end position="180"/>
    </location>
</feature>
<evidence type="ECO:0000256" key="9">
    <source>
        <dbReference type="RuleBase" id="RU361157"/>
    </source>
</evidence>
<evidence type="ECO:0000256" key="3">
    <source>
        <dbReference type="ARBA" id="ARBA00022448"/>
    </source>
</evidence>
<keyword evidence="3 9" id="KW-0813">Transport</keyword>
<dbReference type="EMBL" id="JGYK01000001">
    <property type="protein sequence ID" value="KFI40530.1"/>
    <property type="molecule type" value="Genomic_DNA"/>
</dbReference>
<evidence type="ECO:0000256" key="8">
    <source>
        <dbReference type="ARBA" id="ARBA00023136"/>
    </source>
</evidence>
<gene>
    <name evidence="11" type="ORF">BACT_1234</name>
</gene>
<comment type="similarity">
    <text evidence="2 9">Belongs to the ABC-2 integral membrane protein family.</text>
</comment>
<feature type="transmembrane region" description="Helical" evidence="9">
    <location>
        <begin position="79"/>
        <end position="101"/>
    </location>
</feature>
<keyword evidence="5" id="KW-0997">Cell inner membrane</keyword>
<feature type="transmembrane region" description="Helical" evidence="9">
    <location>
        <begin position="231"/>
        <end position="252"/>
    </location>
</feature>
<evidence type="ECO:0000256" key="1">
    <source>
        <dbReference type="ARBA" id="ARBA00004429"/>
    </source>
</evidence>
<keyword evidence="7 9" id="KW-1133">Transmembrane helix</keyword>
<accession>A0A086Z1Y0</accession>